<name>A0A368GAR8_ANCCA</name>
<protein>
    <submittedName>
        <fullName evidence="2">Uncharacterized protein</fullName>
    </submittedName>
</protein>
<comment type="caution">
    <text evidence="2">The sequence shown here is derived from an EMBL/GenBank/DDBJ whole genome shotgun (WGS) entry which is preliminary data.</text>
</comment>
<accession>A0A368GAR8</accession>
<evidence type="ECO:0000313" key="2">
    <source>
        <dbReference type="EMBL" id="RCN39847.1"/>
    </source>
</evidence>
<organism evidence="2 3">
    <name type="scientific">Ancylostoma caninum</name>
    <name type="common">Dog hookworm</name>
    <dbReference type="NCBI Taxonomy" id="29170"/>
    <lineage>
        <taxon>Eukaryota</taxon>
        <taxon>Metazoa</taxon>
        <taxon>Ecdysozoa</taxon>
        <taxon>Nematoda</taxon>
        <taxon>Chromadorea</taxon>
        <taxon>Rhabditida</taxon>
        <taxon>Rhabditina</taxon>
        <taxon>Rhabditomorpha</taxon>
        <taxon>Strongyloidea</taxon>
        <taxon>Ancylostomatidae</taxon>
        <taxon>Ancylostomatinae</taxon>
        <taxon>Ancylostoma</taxon>
    </lineage>
</organism>
<gene>
    <name evidence="2" type="ORF">ANCCAN_14213</name>
</gene>
<sequence length="45" mass="5080">MAEQPVRKAGPGPAGRQNSHLDPDCFFIFSNLQYSEARTHRTHPN</sequence>
<keyword evidence="3" id="KW-1185">Reference proteome</keyword>
<dbReference type="EMBL" id="JOJR01000317">
    <property type="protein sequence ID" value="RCN39847.1"/>
    <property type="molecule type" value="Genomic_DNA"/>
</dbReference>
<feature type="region of interest" description="Disordered" evidence="1">
    <location>
        <begin position="1"/>
        <end position="22"/>
    </location>
</feature>
<dbReference type="Proteomes" id="UP000252519">
    <property type="component" value="Unassembled WGS sequence"/>
</dbReference>
<reference evidence="2 3" key="1">
    <citation type="submission" date="2014-10" db="EMBL/GenBank/DDBJ databases">
        <title>Draft genome of the hookworm Ancylostoma caninum.</title>
        <authorList>
            <person name="Mitreva M."/>
        </authorList>
    </citation>
    <scope>NUCLEOTIDE SEQUENCE [LARGE SCALE GENOMIC DNA]</scope>
    <source>
        <strain evidence="2 3">Baltimore</strain>
    </source>
</reference>
<proteinExistence type="predicted"/>
<evidence type="ECO:0000256" key="1">
    <source>
        <dbReference type="SAM" id="MobiDB-lite"/>
    </source>
</evidence>
<evidence type="ECO:0000313" key="3">
    <source>
        <dbReference type="Proteomes" id="UP000252519"/>
    </source>
</evidence>
<dbReference type="AlphaFoldDB" id="A0A368GAR8"/>